<dbReference type="Gene3D" id="2.60.40.10">
    <property type="entry name" value="Immunoglobulins"/>
    <property type="match status" value="1"/>
</dbReference>
<dbReference type="EMBL" id="DWWO01000022">
    <property type="protein sequence ID" value="HJC33370.1"/>
    <property type="molecule type" value="Genomic_DNA"/>
</dbReference>
<dbReference type="Proteomes" id="UP000823890">
    <property type="component" value="Unassembled WGS sequence"/>
</dbReference>
<dbReference type="SUPFAM" id="SSF51445">
    <property type="entry name" value="(Trans)glycosidases"/>
    <property type="match status" value="1"/>
</dbReference>
<dbReference type="InterPro" id="IPR013783">
    <property type="entry name" value="Ig-like_fold"/>
</dbReference>
<keyword evidence="2 4" id="KW-0378">Hydrolase</keyword>
<protein>
    <submittedName>
        <fullName evidence="6">Glycoside hydrolase family 3 C-terminal domain-containing protein</fullName>
    </submittedName>
</protein>
<name>A0A9D2NJ87_9FIRM</name>
<evidence type="ECO:0000256" key="3">
    <source>
        <dbReference type="ARBA" id="ARBA00023277"/>
    </source>
</evidence>
<dbReference type="InterPro" id="IPR036962">
    <property type="entry name" value="Glyco_hydro_3_N_sf"/>
</dbReference>
<dbReference type="GO" id="GO:0004553">
    <property type="term" value="F:hydrolase activity, hydrolyzing O-glycosyl compounds"/>
    <property type="evidence" value="ECO:0007669"/>
    <property type="project" value="InterPro"/>
</dbReference>
<feature type="domain" description="Fibronectin type III-like" evidence="5">
    <location>
        <begin position="309"/>
        <end position="385"/>
    </location>
</feature>
<dbReference type="Pfam" id="PF14310">
    <property type="entry name" value="Fn3-like"/>
    <property type="match status" value="1"/>
</dbReference>
<dbReference type="GO" id="GO:0005975">
    <property type="term" value="P:carbohydrate metabolic process"/>
    <property type="evidence" value="ECO:0007669"/>
    <property type="project" value="InterPro"/>
</dbReference>
<keyword evidence="3" id="KW-0119">Carbohydrate metabolism</keyword>
<dbReference type="Gene3D" id="3.40.50.1700">
    <property type="entry name" value="Glycoside hydrolase family 3 C-terminal domain"/>
    <property type="match status" value="1"/>
</dbReference>
<evidence type="ECO:0000313" key="6">
    <source>
        <dbReference type="EMBL" id="HJC33370.1"/>
    </source>
</evidence>
<evidence type="ECO:0000259" key="5">
    <source>
        <dbReference type="SMART" id="SM01217"/>
    </source>
</evidence>
<evidence type="ECO:0000313" key="7">
    <source>
        <dbReference type="Proteomes" id="UP000823890"/>
    </source>
</evidence>
<dbReference type="PRINTS" id="PR00133">
    <property type="entry name" value="GLHYDRLASE3"/>
</dbReference>
<evidence type="ECO:0000256" key="2">
    <source>
        <dbReference type="ARBA" id="ARBA00022801"/>
    </source>
</evidence>
<comment type="similarity">
    <text evidence="1 4">Belongs to the glycosyl hydrolase 3 family.</text>
</comment>
<proteinExistence type="inferred from homology"/>
<accession>A0A9D2NJ87</accession>
<dbReference type="InterPro" id="IPR026891">
    <property type="entry name" value="Fn3-like"/>
</dbReference>
<evidence type="ECO:0000256" key="4">
    <source>
        <dbReference type="RuleBase" id="RU361161"/>
    </source>
</evidence>
<dbReference type="InterPro" id="IPR019800">
    <property type="entry name" value="Glyco_hydro_3_AS"/>
</dbReference>
<dbReference type="SUPFAM" id="SSF52279">
    <property type="entry name" value="Beta-D-glucan exohydrolase, C-terminal domain"/>
    <property type="match status" value="1"/>
</dbReference>
<sequence length="914" mass="101224">MKYSLDLKKYAALARRTAAEGCVLLENREGALPLKKGAKTAVFGRAAFNYYKSGLGSGGLVNTRYTVSILDALKKEDTILVDARLEEIYKEWIADHPYDRGNGWGKVPWFQKEMPVTEEMLEIARSCDISLVIIGRTAGEDEDNTDQPGSWLLTEEEESLIRQVTENSRCTAVLLNTGNIIDMSWVKKYAPQAVMYVWQGGQEGGNAVADVLTGRVNPCGRLSDTIADGIGAYPSTENFGDVTRNYYREDVYVGYRYFETFEKERVLYPFGYGLSYTSFDIQPEIAGRNKESVTIQSVVKNTGTAPGREVLQVYAEVPQGMLGNPLRKLIGFAKTKELAPGSAETVRLEIPKYTFASYDDSGKTGDKSCYVLEAGVYRIYAGGNVRDAAYAGEFYEDHQVLERLEERCAPVRAFNRMRPQIRDGKVSLCYEETPLKSAEIRRDVPGEIPYTGDRGYKLKDVFEGKVTMQQFIAQLPDEELITMFRGEGMCSGRVTPGTASAFGGVSEGLEEFGIPAVCCADGPSGIRMDCGTKAFLLPCGTLQGCTFDPELIQSLYEMTGLELRLNQVDSLLGPGMNIHRNPLNGRNFEYISEDPLLTGKIAAAQTRGMGEMKIGNTIKHFCCNNQEAGRSTSDSVVSERALREIYLKGFEIAVKEGDARSVMTSYGAVNGLWTSGNEELCTGILRDEWGFRGIVMTDWWAKANYPGKDASTEAKTPMLLAQNDLYMCVPCPAENPEHDDVEEMLAAGKLSRGYLQRTAVNILSYILETPAMVRQMDAVSPDEKAAAAELKAADRIDDEIEYYEMKDAGLEYDAAKLDPQQGRSDQFGIIAKTGGELIISMEMCADLTPFAQIPVSVFCNEEYRGVIQINGTEGRWITREKNLGMIRQGKNAIRFFYGADGLQIGALRLRVIPR</sequence>
<dbReference type="PANTHER" id="PTHR42715">
    <property type="entry name" value="BETA-GLUCOSIDASE"/>
    <property type="match status" value="1"/>
</dbReference>
<dbReference type="PANTHER" id="PTHR42715:SF10">
    <property type="entry name" value="BETA-GLUCOSIDASE"/>
    <property type="match status" value="1"/>
</dbReference>
<dbReference type="InterPro" id="IPR001764">
    <property type="entry name" value="Glyco_hydro_3_N"/>
</dbReference>
<reference evidence="6" key="2">
    <citation type="submission" date="2021-04" db="EMBL/GenBank/DDBJ databases">
        <authorList>
            <person name="Gilroy R."/>
        </authorList>
    </citation>
    <scope>NUCLEOTIDE SEQUENCE</scope>
    <source>
        <strain evidence="6">ChiW19-954</strain>
    </source>
</reference>
<dbReference type="InterPro" id="IPR017853">
    <property type="entry name" value="GH"/>
</dbReference>
<dbReference type="PROSITE" id="PS00775">
    <property type="entry name" value="GLYCOSYL_HYDROL_F3"/>
    <property type="match status" value="1"/>
</dbReference>
<dbReference type="InterPro" id="IPR002772">
    <property type="entry name" value="Glyco_hydro_3_C"/>
</dbReference>
<keyword evidence="4" id="KW-0326">Glycosidase</keyword>
<dbReference type="AlphaFoldDB" id="A0A9D2NJ87"/>
<dbReference type="Pfam" id="PF01915">
    <property type="entry name" value="Glyco_hydro_3_C"/>
    <property type="match status" value="1"/>
</dbReference>
<comment type="caution">
    <text evidence="6">The sequence shown here is derived from an EMBL/GenBank/DDBJ whole genome shotgun (WGS) entry which is preliminary data.</text>
</comment>
<dbReference type="Gene3D" id="3.20.20.300">
    <property type="entry name" value="Glycoside hydrolase, family 3, N-terminal domain"/>
    <property type="match status" value="1"/>
</dbReference>
<reference evidence="6" key="1">
    <citation type="journal article" date="2021" name="PeerJ">
        <title>Extensive microbial diversity within the chicken gut microbiome revealed by metagenomics and culture.</title>
        <authorList>
            <person name="Gilroy R."/>
            <person name="Ravi A."/>
            <person name="Getino M."/>
            <person name="Pursley I."/>
            <person name="Horton D.L."/>
            <person name="Alikhan N.F."/>
            <person name="Baker D."/>
            <person name="Gharbi K."/>
            <person name="Hall N."/>
            <person name="Watson M."/>
            <person name="Adriaenssens E.M."/>
            <person name="Foster-Nyarko E."/>
            <person name="Jarju S."/>
            <person name="Secka A."/>
            <person name="Antonio M."/>
            <person name="Oren A."/>
            <person name="Chaudhuri R.R."/>
            <person name="La Ragione R."/>
            <person name="Hildebrand F."/>
            <person name="Pallen M.J."/>
        </authorList>
    </citation>
    <scope>NUCLEOTIDE SEQUENCE</scope>
    <source>
        <strain evidence="6">ChiW19-954</strain>
    </source>
</reference>
<dbReference type="InterPro" id="IPR050288">
    <property type="entry name" value="Cellulose_deg_GH3"/>
</dbReference>
<dbReference type="InterPro" id="IPR036881">
    <property type="entry name" value="Glyco_hydro_3_C_sf"/>
</dbReference>
<dbReference type="SMART" id="SM01217">
    <property type="entry name" value="Fn3_like"/>
    <property type="match status" value="1"/>
</dbReference>
<dbReference type="Pfam" id="PF00933">
    <property type="entry name" value="Glyco_hydro_3"/>
    <property type="match status" value="1"/>
</dbReference>
<evidence type="ECO:0000256" key="1">
    <source>
        <dbReference type="ARBA" id="ARBA00005336"/>
    </source>
</evidence>
<organism evidence="6 7">
    <name type="scientific">Candidatus Mediterraneibacter faecipullorum</name>
    <dbReference type="NCBI Taxonomy" id="2838670"/>
    <lineage>
        <taxon>Bacteria</taxon>
        <taxon>Bacillati</taxon>
        <taxon>Bacillota</taxon>
        <taxon>Clostridia</taxon>
        <taxon>Lachnospirales</taxon>
        <taxon>Lachnospiraceae</taxon>
        <taxon>Mediterraneibacter</taxon>
    </lineage>
</organism>
<gene>
    <name evidence="6" type="ORF">H9758_02110</name>
</gene>